<organism evidence="1 2">
    <name type="scientific">Paenibacillus baimaensis</name>
    <dbReference type="NCBI Taxonomy" id="2982185"/>
    <lineage>
        <taxon>Bacteria</taxon>
        <taxon>Bacillati</taxon>
        <taxon>Bacillota</taxon>
        <taxon>Bacilli</taxon>
        <taxon>Bacillales</taxon>
        <taxon>Paenibacillaceae</taxon>
        <taxon>Paenibacillus</taxon>
    </lineage>
</organism>
<evidence type="ECO:0008006" key="3">
    <source>
        <dbReference type="Google" id="ProtNLM"/>
    </source>
</evidence>
<keyword evidence="2" id="KW-1185">Reference proteome</keyword>
<name>A0ABT2UKP5_9BACL</name>
<dbReference type="EMBL" id="JAOQIO010000094">
    <property type="protein sequence ID" value="MCU6795172.1"/>
    <property type="molecule type" value="Genomic_DNA"/>
</dbReference>
<dbReference type="Proteomes" id="UP001652445">
    <property type="component" value="Unassembled WGS sequence"/>
</dbReference>
<evidence type="ECO:0000313" key="2">
    <source>
        <dbReference type="Proteomes" id="UP001652445"/>
    </source>
</evidence>
<comment type="caution">
    <text evidence="1">The sequence shown here is derived from an EMBL/GenBank/DDBJ whole genome shotgun (WGS) entry which is preliminary data.</text>
</comment>
<reference evidence="1 2" key="1">
    <citation type="submission" date="2022-09" db="EMBL/GenBank/DDBJ databases">
        <authorList>
            <person name="Han X.L."/>
            <person name="Wang Q."/>
            <person name="Lu T."/>
        </authorList>
    </citation>
    <scope>NUCLEOTIDE SEQUENCE [LARGE SCALE GENOMIC DNA]</scope>
    <source>
        <strain evidence="1 2">WQ 127069</strain>
    </source>
</reference>
<gene>
    <name evidence="1" type="ORF">OB236_23990</name>
</gene>
<sequence length="75" mass="8493">MKTEILFHDHKIPVRFISSDQKAIPSLIQALEHRCTQPEEPSLALLNRIDLIEVVGNNAILYTSIEEESILLPLS</sequence>
<dbReference type="RefSeq" id="WP_076235946.1">
    <property type="nucleotide sequence ID" value="NZ_JAOQIO010000094.1"/>
</dbReference>
<accession>A0ABT2UKP5</accession>
<proteinExistence type="predicted"/>
<evidence type="ECO:0000313" key="1">
    <source>
        <dbReference type="EMBL" id="MCU6795172.1"/>
    </source>
</evidence>
<protein>
    <recommendedName>
        <fullName evidence="3">DUF2922 domain-containing protein</fullName>
    </recommendedName>
</protein>